<evidence type="ECO:0000313" key="1">
    <source>
        <dbReference type="EMBL" id="MET3772715.1"/>
    </source>
</evidence>
<dbReference type="EMBL" id="JBEPNJ010000008">
    <property type="protein sequence ID" value="MET3772715.1"/>
    <property type="molecule type" value="Genomic_DNA"/>
</dbReference>
<keyword evidence="1" id="KW-0413">Isomerase</keyword>
<dbReference type="EC" id="5.3.1.8" evidence="1"/>
<comment type="caution">
    <text evidence="1">The sequence shown here is derived from an EMBL/GenBank/DDBJ whole genome shotgun (WGS) entry which is preliminary data.</text>
</comment>
<dbReference type="Proteomes" id="UP001549207">
    <property type="component" value="Unassembled WGS sequence"/>
</dbReference>
<protein>
    <submittedName>
        <fullName evidence="1">Mannose-6-phosphate isomerase</fullName>
        <ecNumber evidence="1">5.3.1.8</ecNumber>
    </submittedName>
</protein>
<sequence length="594" mass="65577">MSPFPASSYDKFPTVTVPGHHQAWTGHAAWQEAARADKPVVVDTYPGVRLDELKASIAEALPGHRILDVEDLAALPIADIDALIAANLLTDDRVFGVLSHHTLADFYDAGRLAGLATRVSASDVPVVLVGWGAALVPLPERTLVLADMARWELQQRQRAGAPNWRCHNTNEDNLRKYKRSFFVEWRVADRHKRQMFPAVDYVLDTNRSIAGATLITGETFHRGMAAAAAAPFRVVPFFDPGVWGGQWMKKVIGLDAEADNYAWCFDCVPEENSILLDVGGQVVELPSLNVVFTQPAALLGPQTFARFGAEFPIRFDFLDTMGGGNLSLQVHPLTDYIQDRFGMHYTQDESYYLLDAGPDAVVYLGLKSGTDPAAMVRALKEASDGGTHFPAEDYVNAFPARKHDHFSIPAGTVHASGANSMVLEISATPYIFTFKMWDWDRVGLDGRPRPIHVDHASRNIQWDRDTVWVKEQLLDQVEELGSGPGWTEERTGLHELEFIEVRRHWFTGTVEHHTRGTVNVLNLVEGPEAVVESPDGRFEPFVVNYAETFIIPAAVGAYTIRPHGAGTGQKLATVKAYVRGTETDLPARVVGRPA</sequence>
<proteinExistence type="predicted"/>
<name>A0ACC6TGQ2_9MICC</name>
<evidence type="ECO:0000313" key="2">
    <source>
        <dbReference type="Proteomes" id="UP001549207"/>
    </source>
</evidence>
<organism evidence="1 2">
    <name type="scientific">Arthrobacter nitrophenolicus</name>
    <dbReference type="NCBI Taxonomy" id="683150"/>
    <lineage>
        <taxon>Bacteria</taxon>
        <taxon>Bacillati</taxon>
        <taxon>Actinomycetota</taxon>
        <taxon>Actinomycetes</taxon>
        <taxon>Micrococcales</taxon>
        <taxon>Micrococcaceae</taxon>
        <taxon>Arthrobacter</taxon>
    </lineage>
</organism>
<accession>A0ACC6TGQ2</accession>
<gene>
    <name evidence="1" type="ORF">ABIC98_002370</name>
</gene>
<keyword evidence="2" id="KW-1185">Reference proteome</keyword>
<reference evidence="1" key="1">
    <citation type="submission" date="2024-06" db="EMBL/GenBank/DDBJ databases">
        <title>Genomic Encyclopedia of Type Strains, Phase IV (KMG-IV): sequencing the most valuable type-strain genomes for metagenomic binning, comparative biology and taxonomic classification.</title>
        <authorList>
            <person name="Goeker M."/>
        </authorList>
    </citation>
    <scope>NUCLEOTIDE SEQUENCE</scope>
    <source>
        <strain evidence="1">SJCon</strain>
    </source>
</reference>